<comment type="subcellular location">
    <subcellularLocation>
        <location evidence="4">Secreted</location>
        <location evidence="4">Extracellular space</location>
        <location evidence="4">Apoplast</location>
    </subcellularLocation>
</comment>
<dbReference type="Gramene" id="KCW62710">
    <property type="protein sequence ID" value="KCW62710"/>
    <property type="gene ID" value="EUGRSUZ_G00281"/>
</dbReference>
<evidence type="ECO:0000256" key="1">
    <source>
        <dbReference type="ARBA" id="ARBA00010746"/>
    </source>
</evidence>
<name>A0A059BAK9_EUCGR</name>
<feature type="chain" id="PRO_5008190069" description="Dirigent protein" evidence="4">
    <location>
        <begin position="35"/>
        <end position="202"/>
    </location>
</feature>
<protein>
    <recommendedName>
        <fullName evidence="4">Dirigent protein</fullName>
    </recommendedName>
</protein>
<evidence type="ECO:0000256" key="4">
    <source>
        <dbReference type="RuleBase" id="RU363099"/>
    </source>
</evidence>
<dbReference type="eggNOG" id="ENOG502RY4Y">
    <property type="taxonomic scope" value="Eukaryota"/>
</dbReference>
<dbReference type="OMA" id="YAIAKTH"/>
<dbReference type="EMBL" id="KK198759">
    <property type="protein sequence ID" value="KCW62710.1"/>
    <property type="molecule type" value="Genomic_DNA"/>
</dbReference>
<dbReference type="InterPro" id="IPR004265">
    <property type="entry name" value="Dirigent"/>
</dbReference>
<organism evidence="5">
    <name type="scientific">Eucalyptus grandis</name>
    <name type="common">Flooded gum</name>
    <dbReference type="NCBI Taxonomy" id="71139"/>
    <lineage>
        <taxon>Eukaryota</taxon>
        <taxon>Viridiplantae</taxon>
        <taxon>Streptophyta</taxon>
        <taxon>Embryophyta</taxon>
        <taxon>Tracheophyta</taxon>
        <taxon>Spermatophyta</taxon>
        <taxon>Magnoliopsida</taxon>
        <taxon>eudicotyledons</taxon>
        <taxon>Gunneridae</taxon>
        <taxon>Pentapetalae</taxon>
        <taxon>rosids</taxon>
        <taxon>malvids</taxon>
        <taxon>Myrtales</taxon>
        <taxon>Myrtaceae</taxon>
        <taxon>Myrtoideae</taxon>
        <taxon>Eucalypteae</taxon>
        <taxon>Eucalyptus</taxon>
    </lineage>
</organism>
<dbReference type="OrthoDB" id="1864232at2759"/>
<gene>
    <name evidence="5" type="ORF">EUGRSUZ_G00281</name>
</gene>
<dbReference type="Pfam" id="PF03018">
    <property type="entry name" value="Dirigent"/>
    <property type="match status" value="1"/>
</dbReference>
<dbReference type="AlphaFoldDB" id="A0A059BAK9"/>
<dbReference type="GO" id="GO:0009699">
    <property type="term" value="P:phenylpropanoid biosynthetic process"/>
    <property type="evidence" value="ECO:0007669"/>
    <property type="project" value="UniProtKB-ARBA"/>
</dbReference>
<accession>A0A059BAK9</accession>
<comment type="similarity">
    <text evidence="1 4">Belongs to the plant dirigent protein family.</text>
</comment>
<sequence length="202" mass="21514">MAKPGLLAMVVTALALVVAALALVVAMVAKHARAEADDPGKVDAWFNGLSHADRKTTRLHFYFHDTLSGRKPTAVRVAEATMTDKSPTGFGVVNMIDDPLTEGPEPESPLVGRAQGFYGSVGLESVALHMNMNLVFTTPEYNGSTLSILGHNPALETYREMPIVGGTGIFRLASGVVTAKTSFLNLTTGDAVVEYKVIALHY</sequence>
<dbReference type="KEGG" id="egr:104452531"/>
<dbReference type="Gene3D" id="2.40.480.10">
    <property type="entry name" value="Allene oxide cyclase-like"/>
    <property type="match status" value="1"/>
</dbReference>
<keyword evidence="4" id="KW-0052">Apoplast</keyword>
<proteinExistence type="inferred from homology"/>
<dbReference type="PANTHER" id="PTHR21495">
    <property type="entry name" value="NUCLEOPORIN-RELATED"/>
    <property type="match status" value="1"/>
</dbReference>
<evidence type="ECO:0000313" key="5">
    <source>
        <dbReference type="EMBL" id="KCW62710.1"/>
    </source>
</evidence>
<evidence type="ECO:0000256" key="2">
    <source>
        <dbReference type="ARBA" id="ARBA00011738"/>
    </source>
</evidence>
<reference evidence="5" key="1">
    <citation type="submission" date="2013-07" db="EMBL/GenBank/DDBJ databases">
        <title>The genome of Eucalyptus grandis.</title>
        <authorList>
            <person name="Schmutz J."/>
            <person name="Hayes R."/>
            <person name="Myburg A."/>
            <person name="Tuskan G."/>
            <person name="Grattapaglia D."/>
            <person name="Rokhsar D.S."/>
        </authorList>
    </citation>
    <scope>NUCLEOTIDE SEQUENCE</scope>
    <source>
        <tissue evidence="5">Leaf extractions</tissue>
    </source>
</reference>
<dbReference type="InterPro" id="IPR044859">
    <property type="entry name" value="Allene_oxi_cyc_Dirigent"/>
</dbReference>
<dbReference type="STRING" id="71139.A0A059BAK9"/>
<evidence type="ECO:0000256" key="3">
    <source>
        <dbReference type="ARBA" id="ARBA00022525"/>
    </source>
</evidence>
<dbReference type="InParanoid" id="A0A059BAK9"/>
<feature type="signal peptide" evidence="4">
    <location>
        <begin position="1"/>
        <end position="34"/>
    </location>
</feature>
<keyword evidence="4" id="KW-0732">Signal</keyword>
<comment type="subunit">
    <text evidence="2 4">Homodimer.</text>
</comment>
<keyword evidence="3 4" id="KW-0964">Secreted</keyword>
<dbReference type="GO" id="GO:0048046">
    <property type="term" value="C:apoplast"/>
    <property type="evidence" value="ECO:0007669"/>
    <property type="project" value="UniProtKB-SubCell"/>
</dbReference>
<comment type="function">
    <text evidence="4">Dirigent proteins impart stereoselectivity on the phenoxy radical-coupling reaction, yielding optically active lignans from two molecules of coniferyl alcohol in the biosynthesis of lignans, flavonolignans, and alkaloids and thus plays a central role in plant secondary metabolism.</text>
</comment>